<evidence type="ECO:0000259" key="14">
    <source>
        <dbReference type="Pfam" id="PF02163"/>
    </source>
</evidence>
<dbReference type="EMBL" id="CP031699">
    <property type="protein sequence ID" value="QEY24379.1"/>
    <property type="molecule type" value="Genomic_DNA"/>
</dbReference>
<evidence type="ECO:0000256" key="5">
    <source>
        <dbReference type="ARBA" id="ARBA00022670"/>
    </source>
</evidence>
<feature type="transmembrane region" description="Helical" evidence="13">
    <location>
        <begin position="180"/>
        <end position="202"/>
    </location>
</feature>
<keyword evidence="6 13" id="KW-0812">Transmembrane</keyword>
<dbReference type="PANTHER" id="PTHR35864:SF1">
    <property type="entry name" value="ZINC METALLOPROTEASE YWHC-RELATED"/>
    <property type="match status" value="1"/>
</dbReference>
<proteinExistence type="inferred from homology"/>
<dbReference type="PANTHER" id="PTHR35864">
    <property type="entry name" value="ZINC METALLOPROTEASE MJ0611-RELATED"/>
    <property type="match status" value="1"/>
</dbReference>
<evidence type="ECO:0000313" key="15">
    <source>
        <dbReference type="EMBL" id="QEY24379.1"/>
    </source>
</evidence>
<dbReference type="RefSeq" id="WP_123796094.1">
    <property type="nucleotide sequence ID" value="NZ_CP031699.1"/>
</dbReference>
<evidence type="ECO:0000256" key="3">
    <source>
        <dbReference type="ARBA" id="ARBA00007931"/>
    </source>
</evidence>
<keyword evidence="4" id="KW-1003">Cell membrane</keyword>
<evidence type="ECO:0000256" key="2">
    <source>
        <dbReference type="ARBA" id="ARBA00004651"/>
    </source>
</evidence>
<feature type="transmembrane region" description="Helical" evidence="13">
    <location>
        <begin position="98"/>
        <end position="122"/>
    </location>
</feature>
<evidence type="ECO:0000256" key="13">
    <source>
        <dbReference type="SAM" id="Phobius"/>
    </source>
</evidence>
<organism evidence="15 16">
    <name type="scientific">Neisseria animalis</name>
    <dbReference type="NCBI Taxonomy" id="492"/>
    <lineage>
        <taxon>Bacteria</taxon>
        <taxon>Pseudomonadati</taxon>
        <taxon>Pseudomonadota</taxon>
        <taxon>Betaproteobacteria</taxon>
        <taxon>Neisseriales</taxon>
        <taxon>Neisseriaceae</taxon>
        <taxon>Neisseria</taxon>
    </lineage>
</organism>
<keyword evidence="11" id="KW-0482">Metalloprotease</keyword>
<dbReference type="CDD" id="cd06158">
    <property type="entry name" value="S2P-M50_like_1"/>
    <property type="match status" value="1"/>
</dbReference>
<accession>A0A5P3MUP2</accession>
<evidence type="ECO:0000313" key="16">
    <source>
        <dbReference type="Proteomes" id="UP000325536"/>
    </source>
</evidence>
<evidence type="ECO:0000256" key="4">
    <source>
        <dbReference type="ARBA" id="ARBA00022475"/>
    </source>
</evidence>
<keyword evidence="12 13" id="KW-0472">Membrane</keyword>
<dbReference type="AlphaFoldDB" id="A0A5P3MUP2"/>
<dbReference type="GO" id="GO:0046872">
    <property type="term" value="F:metal ion binding"/>
    <property type="evidence" value="ECO:0007669"/>
    <property type="project" value="UniProtKB-KW"/>
</dbReference>
<comment type="cofactor">
    <cofactor evidence="1">
        <name>Zn(2+)</name>
        <dbReference type="ChEBI" id="CHEBI:29105"/>
    </cofactor>
</comment>
<evidence type="ECO:0000256" key="8">
    <source>
        <dbReference type="ARBA" id="ARBA00022801"/>
    </source>
</evidence>
<dbReference type="InterPro" id="IPR052348">
    <property type="entry name" value="Metallopeptidase_M50B"/>
</dbReference>
<evidence type="ECO:0000256" key="7">
    <source>
        <dbReference type="ARBA" id="ARBA00022723"/>
    </source>
</evidence>
<name>A0A5P3MUP2_NEIAN</name>
<evidence type="ECO:0000256" key="1">
    <source>
        <dbReference type="ARBA" id="ARBA00001947"/>
    </source>
</evidence>
<feature type="transmembrane region" description="Helical" evidence="13">
    <location>
        <begin position="55"/>
        <end position="77"/>
    </location>
</feature>
<keyword evidence="5 15" id="KW-0645">Protease</keyword>
<feature type="transmembrane region" description="Helical" evidence="13">
    <location>
        <begin position="134"/>
        <end position="151"/>
    </location>
</feature>
<sequence>MFQNFDMGVFLLAILPVLLAITVHEAAHAYAARYWGDRTAEQMGRLTLNPLAHIDLVGTVLVPLFLLAVSAPFLFGWAKPVPIVPRHFRDVRMGWRMVAFAGPLSNLVMAFAWAATFGLARYAPEAFQFPLSQMANYGIIINVMLFVLNMLPIPPLDGSKVVDSFLPARASMQYRKIEPYGMWILLFLVMSGMLGTIMWPFAGTLLSVMKTFAGLFG</sequence>
<dbReference type="OrthoDB" id="9800627at2"/>
<keyword evidence="9" id="KW-0862">Zinc</keyword>
<dbReference type="GO" id="GO:0008237">
    <property type="term" value="F:metallopeptidase activity"/>
    <property type="evidence" value="ECO:0007669"/>
    <property type="project" value="UniProtKB-KW"/>
</dbReference>
<dbReference type="Pfam" id="PF02163">
    <property type="entry name" value="Peptidase_M50"/>
    <property type="match status" value="1"/>
</dbReference>
<comment type="subcellular location">
    <subcellularLocation>
        <location evidence="2">Cell membrane</location>
        <topology evidence="2">Multi-pass membrane protein</topology>
    </subcellularLocation>
</comment>
<dbReference type="KEGG" id="naq:D0T90_07730"/>
<gene>
    <name evidence="15" type="ORF">D0T90_07730</name>
</gene>
<dbReference type="GO" id="GO:0006508">
    <property type="term" value="P:proteolysis"/>
    <property type="evidence" value="ECO:0007669"/>
    <property type="project" value="UniProtKB-KW"/>
</dbReference>
<dbReference type="InterPro" id="IPR044537">
    <property type="entry name" value="Rip2-like"/>
</dbReference>
<keyword evidence="10 13" id="KW-1133">Transmembrane helix</keyword>
<keyword evidence="16" id="KW-1185">Reference proteome</keyword>
<protein>
    <submittedName>
        <fullName evidence="15">Site-2 protease family protein</fullName>
    </submittedName>
</protein>
<dbReference type="GO" id="GO:0005886">
    <property type="term" value="C:plasma membrane"/>
    <property type="evidence" value="ECO:0007669"/>
    <property type="project" value="UniProtKB-SubCell"/>
</dbReference>
<comment type="similarity">
    <text evidence="3">Belongs to the peptidase M50B family.</text>
</comment>
<evidence type="ECO:0000256" key="6">
    <source>
        <dbReference type="ARBA" id="ARBA00022692"/>
    </source>
</evidence>
<dbReference type="InterPro" id="IPR008915">
    <property type="entry name" value="Peptidase_M50"/>
</dbReference>
<feature type="domain" description="Peptidase M50" evidence="14">
    <location>
        <begin position="130"/>
        <end position="190"/>
    </location>
</feature>
<evidence type="ECO:0000256" key="11">
    <source>
        <dbReference type="ARBA" id="ARBA00023049"/>
    </source>
</evidence>
<evidence type="ECO:0000256" key="12">
    <source>
        <dbReference type="ARBA" id="ARBA00023136"/>
    </source>
</evidence>
<dbReference type="Proteomes" id="UP000325536">
    <property type="component" value="Chromosome"/>
</dbReference>
<reference evidence="15 16" key="1">
    <citation type="submission" date="2018-08" db="EMBL/GenBank/DDBJ databases">
        <title>Neisseria animalis ATCC 49930 complete genome.</title>
        <authorList>
            <person name="Veseli I.A."/>
            <person name="Mascarenhas dos Santos A.C."/>
            <person name="Buttler R."/>
            <person name="Pombert J.-F."/>
        </authorList>
    </citation>
    <scope>NUCLEOTIDE SEQUENCE [LARGE SCALE GENOMIC DNA]</scope>
    <source>
        <strain evidence="15 16">ATCC 49930</strain>
    </source>
</reference>
<keyword evidence="7" id="KW-0479">Metal-binding</keyword>
<keyword evidence="8" id="KW-0378">Hydrolase</keyword>
<evidence type="ECO:0000256" key="9">
    <source>
        <dbReference type="ARBA" id="ARBA00022833"/>
    </source>
</evidence>
<evidence type="ECO:0000256" key="10">
    <source>
        <dbReference type="ARBA" id="ARBA00022989"/>
    </source>
</evidence>